<comment type="pathway">
    <text evidence="2">Secondary metabolite biosynthesis.</text>
</comment>
<dbReference type="GO" id="GO:0020037">
    <property type="term" value="F:heme binding"/>
    <property type="evidence" value="ECO:0007669"/>
    <property type="project" value="InterPro"/>
</dbReference>
<evidence type="ECO:0000256" key="7">
    <source>
        <dbReference type="ARBA" id="ARBA00023033"/>
    </source>
</evidence>
<keyword evidence="7" id="KW-0503">Monooxygenase</keyword>
<feature type="compositionally biased region" description="Polar residues" evidence="9">
    <location>
        <begin position="484"/>
        <end position="493"/>
    </location>
</feature>
<dbReference type="PANTHER" id="PTHR24305">
    <property type="entry name" value="CYTOCHROME P450"/>
    <property type="match status" value="1"/>
</dbReference>
<evidence type="ECO:0000256" key="1">
    <source>
        <dbReference type="ARBA" id="ARBA00001971"/>
    </source>
</evidence>
<evidence type="ECO:0000256" key="2">
    <source>
        <dbReference type="ARBA" id="ARBA00005179"/>
    </source>
</evidence>
<feature type="region of interest" description="Disordered" evidence="9">
    <location>
        <begin position="472"/>
        <end position="498"/>
    </location>
</feature>
<keyword evidence="12" id="KW-1185">Reference proteome</keyword>
<dbReference type="Pfam" id="PF00067">
    <property type="entry name" value="p450"/>
    <property type="match status" value="1"/>
</dbReference>
<dbReference type="STRING" id="214684.Q5KLI6"/>
<dbReference type="Gene3D" id="1.10.630.10">
    <property type="entry name" value="Cytochrome P450"/>
    <property type="match status" value="1"/>
</dbReference>
<dbReference type="InterPro" id="IPR001128">
    <property type="entry name" value="Cyt_P450"/>
</dbReference>
<evidence type="ECO:0008006" key="13">
    <source>
        <dbReference type="Google" id="ProtNLM"/>
    </source>
</evidence>
<keyword evidence="5" id="KW-0560">Oxidoreductase</keyword>
<dbReference type="OrthoDB" id="1470350at2759"/>
<evidence type="ECO:0000256" key="5">
    <source>
        <dbReference type="ARBA" id="ARBA00023002"/>
    </source>
</evidence>
<comment type="cofactor">
    <cofactor evidence="1 8">
        <name>heme</name>
        <dbReference type="ChEBI" id="CHEBI:30413"/>
    </cofactor>
</comment>
<keyword evidence="10" id="KW-0812">Transmembrane</keyword>
<organism evidence="11 12">
    <name type="scientific">Cryptococcus deneoformans (strain JEC21 / ATCC MYA-565)</name>
    <name type="common">Cryptococcus neoformans var. neoformans serotype D</name>
    <dbReference type="NCBI Taxonomy" id="214684"/>
    <lineage>
        <taxon>Eukaryota</taxon>
        <taxon>Fungi</taxon>
        <taxon>Dikarya</taxon>
        <taxon>Basidiomycota</taxon>
        <taxon>Agaricomycotina</taxon>
        <taxon>Tremellomycetes</taxon>
        <taxon>Tremellales</taxon>
        <taxon>Cryptococcaceae</taxon>
        <taxon>Cryptococcus</taxon>
        <taxon>Cryptococcus neoformans species complex</taxon>
    </lineage>
</organism>
<evidence type="ECO:0000256" key="6">
    <source>
        <dbReference type="ARBA" id="ARBA00023004"/>
    </source>
</evidence>
<dbReference type="GO" id="GO:0004497">
    <property type="term" value="F:monooxygenase activity"/>
    <property type="evidence" value="ECO:0007669"/>
    <property type="project" value="UniProtKB-KW"/>
</dbReference>
<dbReference type="InterPro" id="IPR036396">
    <property type="entry name" value="Cyt_P450_sf"/>
</dbReference>
<evidence type="ECO:0000313" key="11">
    <source>
        <dbReference type="EMBL" id="AAW41954.2"/>
    </source>
</evidence>
<dbReference type="InterPro" id="IPR002401">
    <property type="entry name" value="Cyt_P450_E_grp-I"/>
</dbReference>
<dbReference type="PaxDb" id="214684-Q5KLI6"/>
<reference evidence="11 12" key="1">
    <citation type="journal article" date="2005" name="Science">
        <title>The genome of the basidiomycetous yeast and human pathogen Cryptococcus neoformans.</title>
        <authorList>
            <person name="Loftus B.J."/>
            <person name="Fung E."/>
            <person name="Roncaglia P."/>
            <person name="Rowley D."/>
            <person name="Amedeo P."/>
            <person name="Bruno D."/>
            <person name="Vamathevan J."/>
            <person name="Miranda M."/>
            <person name="Anderson I.J."/>
            <person name="Fraser J.A."/>
            <person name="Allen J.E."/>
            <person name="Bosdet I.E."/>
            <person name="Brent M.R."/>
            <person name="Chiu R."/>
            <person name="Doering T.L."/>
            <person name="Donlin M.J."/>
            <person name="D'Souza C.A."/>
            <person name="Fox D.S."/>
            <person name="Grinberg V."/>
            <person name="Fu J."/>
            <person name="Fukushima M."/>
            <person name="Haas B.J."/>
            <person name="Huang J.C."/>
            <person name="Janbon G."/>
            <person name="Jones S.J."/>
            <person name="Koo H.L."/>
            <person name="Krzywinski M.I."/>
            <person name="Kwon-Chung J.K."/>
            <person name="Lengeler K.B."/>
            <person name="Maiti R."/>
            <person name="Marra M.A."/>
            <person name="Marra R.E."/>
            <person name="Mathewson C.A."/>
            <person name="Mitchell T.G."/>
            <person name="Pertea M."/>
            <person name="Riggs F.R."/>
            <person name="Salzberg S.L."/>
            <person name="Schein J.E."/>
            <person name="Shvartsbeyn A."/>
            <person name="Shin H."/>
            <person name="Shumway M."/>
            <person name="Specht C.A."/>
            <person name="Suh B.B."/>
            <person name="Tenney A."/>
            <person name="Utterback T.R."/>
            <person name="Wickes B.L."/>
            <person name="Wortman J.R."/>
            <person name="Wye N.H."/>
            <person name="Kronstad J.W."/>
            <person name="Lodge J.K."/>
            <person name="Heitman J."/>
            <person name="Davis R.W."/>
            <person name="Fraser C.M."/>
            <person name="Hyman R.W."/>
        </authorList>
    </citation>
    <scope>NUCLEOTIDE SEQUENCE [LARGE SCALE GENOMIC DNA]</scope>
    <source>
        <strain evidence="12">JEC21 / ATCC MYA-565</strain>
    </source>
</reference>
<keyword evidence="6 8" id="KW-0408">Iron</keyword>
<gene>
    <name evidence="11" type="ordered locus">CNB05120</name>
</gene>
<protein>
    <recommendedName>
        <fullName evidence="13">Cytochrome P450</fullName>
    </recommendedName>
</protein>
<evidence type="ECO:0000256" key="9">
    <source>
        <dbReference type="SAM" id="MobiDB-lite"/>
    </source>
</evidence>
<dbReference type="HOGENOM" id="CLU_001570_5_11_1"/>
<feature type="binding site" description="axial binding residue" evidence="8">
    <location>
        <position position="523"/>
    </location>
    <ligand>
        <name>heme</name>
        <dbReference type="ChEBI" id="CHEBI:30413"/>
    </ligand>
    <ligandPart>
        <name>Fe</name>
        <dbReference type="ChEBI" id="CHEBI:18248"/>
    </ligandPart>
</feature>
<comment type="similarity">
    <text evidence="3">Belongs to the cytochrome P450 family.</text>
</comment>
<dbReference type="PANTHER" id="PTHR24305:SF166">
    <property type="entry name" value="CYTOCHROME P450 12A4, MITOCHONDRIAL-RELATED"/>
    <property type="match status" value="1"/>
</dbReference>
<keyword evidence="10" id="KW-1133">Transmembrane helix</keyword>
<accession>Q5KLI6</accession>
<dbReference type="GO" id="GO:0005506">
    <property type="term" value="F:iron ion binding"/>
    <property type="evidence" value="ECO:0007669"/>
    <property type="project" value="InterPro"/>
</dbReference>
<dbReference type="GO" id="GO:0016705">
    <property type="term" value="F:oxidoreductase activity, acting on paired donors, with incorporation or reduction of molecular oxygen"/>
    <property type="evidence" value="ECO:0007669"/>
    <property type="project" value="InterPro"/>
</dbReference>
<evidence type="ECO:0000313" key="12">
    <source>
        <dbReference type="Proteomes" id="UP000002149"/>
    </source>
</evidence>
<name>Q5KLI6_CRYD1</name>
<dbReference type="InParanoid" id="Q5KLI6"/>
<proteinExistence type="inferred from homology"/>
<evidence type="ECO:0000256" key="8">
    <source>
        <dbReference type="PIRSR" id="PIRSR602401-1"/>
    </source>
</evidence>
<dbReference type="KEGG" id="cne:CNB05120"/>
<dbReference type="GeneID" id="3255756"/>
<dbReference type="RefSeq" id="XP_024512301.1">
    <property type="nucleotide sequence ID" value="XM_024656624.1"/>
</dbReference>
<evidence type="ECO:0000256" key="3">
    <source>
        <dbReference type="ARBA" id="ARBA00010617"/>
    </source>
</evidence>
<dbReference type="eggNOG" id="KOG0157">
    <property type="taxonomic scope" value="Eukaryota"/>
</dbReference>
<dbReference type="VEuPathDB" id="FungiDB:CNB05120"/>
<evidence type="ECO:0000256" key="4">
    <source>
        <dbReference type="ARBA" id="ARBA00022617"/>
    </source>
</evidence>
<dbReference type="SUPFAM" id="SSF48264">
    <property type="entry name" value="Cytochrome P450"/>
    <property type="match status" value="1"/>
</dbReference>
<evidence type="ECO:0000256" key="10">
    <source>
        <dbReference type="SAM" id="Phobius"/>
    </source>
</evidence>
<dbReference type="PRINTS" id="PR00385">
    <property type="entry name" value="P450"/>
</dbReference>
<keyword evidence="8" id="KW-0479">Metal-binding</keyword>
<keyword evidence="4 8" id="KW-0349">Heme</keyword>
<dbReference type="PRINTS" id="PR00463">
    <property type="entry name" value="EP450I"/>
</dbReference>
<dbReference type="FunFam" id="1.10.630.10:FF:000224">
    <property type="entry name" value="Cytochrome P450"/>
    <property type="match status" value="1"/>
</dbReference>
<dbReference type="EMBL" id="AE017342">
    <property type="protein sequence ID" value="AAW41954.2"/>
    <property type="molecule type" value="Genomic_DNA"/>
</dbReference>
<dbReference type="AlphaFoldDB" id="Q5KLI6"/>
<keyword evidence="10" id="KW-0472">Membrane</keyword>
<dbReference type="InterPro" id="IPR050121">
    <property type="entry name" value="Cytochrome_P450_monoxygenase"/>
</dbReference>
<sequence length="596" mass="67309">MLKQLSFQSPRTIEIIPLALVVLVVWLFRVFVYKPFTSPLKNVPCPPGGTSSQGHIAEIMNLQGTEVNQWIKTYGSTFMVRGPFGVHHRIFTVDPRALSHILQHTNIYTKSDLLRGLVRRYMKEGLIVAEGERHKAQRKVSQKLFSMGGLKSMGQVVQDKSNQLRDILLNLCTNPTASNPYSPVNRTLPPGSREVDVYSTASRCTFDLIGSIGVDHQFDSIGDWEGSGGKLFHKYERMQLLCPGTTGFRMLLSLAWPLIDKIWPSENTKRVNDAMGSLEKFAKEKMIERQQELLTIDSKKGDVPDRRDLLTLMLRHNMTRKISPADKLRDHEISGQLSTFMFAGYETTAGTISFGLYDLARHPDIQSRLRAEILECGDNLPFNQIDELPYLDAVVKEIMRINPSLPGTVRQAQKDDIIPLAEPVILTNGKVVTDIHIRKGQLVHVPIEHLHTSEHIWGPTAKEFNPSRFLSTTQPSAFSGRPTLASNPAATSSARRDAVPNYVPEGPGIWPNFMTFIDGPRRCIGYKLAVMEIKTVIFTLLREFEIELMEGQHIFRWNMMSNRPFVANTLRSKGSRLPLHFKLYKGEQQHEKTGGS</sequence>
<feature type="transmembrane region" description="Helical" evidence="10">
    <location>
        <begin position="12"/>
        <end position="32"/>
    </location>
</feature>
<dbReference type="Proteomes" id="UP000002149">
    <property type="component" value="Chromosome 2"/>
</dbReference>